<evidence type="ECO:0000313" key="2">
    <source>
        <dbReference type="Proteomes" id="UP001057402"/>
    </source>
</evidence>
<accession>A0ACB9SF20</accession>
<name>A0ACB9SF20_9MYRT</name>
<dbReference type="EMBL" id="CM042880">
    <property type="protein sequence ID" value="KAI4388083.1"/>
    <property type="molecule type" value="Genomic_DNA"/>
</dbReference>
<sequence>MRVSQMQPLSLLMLSLQASFAVLLLAATAFVQGYPADDLVFRLPGQPKVGFRQFAGYVDVDPKAGRSLFYYFVEADVTDPSTKPLALWLNGGPGCSSIGGGAFTELGPFYPQGDGRGLRRNSMSWNKASNLLFVESPAGVGWSYSNTTSDYNCGDESAAKDMHVFLMRWLEKFPEYKANDLFLTGESYAGHYIPQLAVALLDHNAHSSMSKLNLKGVAIGNPLLRLDRDIPATYEFFWSHGMISDEVGLAIMSNCDFDDYTYESPHNISQSCNDAISKANNMVGDYVNNYDVLLDVCYPSIVEQELRLRKMATKLSLGVDVCMTFERRFYFNLPEVQQALHANRTGLPYSWSMCSSILNYSDTDGNIDILPLLKRIVQSHIPVWVFSGDQDSVVPLIGSRSLVRELADDIGFKVTVPYGAWFHKGQVGGWVTEYGNLLTFVTVRGAAHMVPFAQPSRALHLFSSFVRGRRLPNTTRTPVDD</sequence>
<evidence type="ECO:0000313" key="1">
    <source>
        <dbReference type="EMBL" id="KAI4388083.1"/>
    </source>
</evidence>
<organism evidence="1 2">
    <name type="scientific">Melastoma candidum</name>
    <dbReference type="NCBI Taxonomy" id="119954"/>
    <lineage>
        <taxon>Eukaryota</taxon>
        <taxon>Viridiplantae</taxon>
        <taxon>Streptophyta</taxon>
        <taxon>Embryophyta</taxon>
        <taxon>Tracheophyta</taxon>
        <taxon>Spermatophyta</taxon>
        <taxon>Magnoliopsida</taxon>
        <taxon>eudicotyledons</taxon>
        <taxon>Gunneridae</taxon>
        <taxon>Pentapetalae</taxon>
        <taxon>rosids</taxon>
        <taxon>malvids</taxon>
        <taxon>Myrtales</taxon>
        <taxon>Melastomataceae</taxon>
        <taxon>Melastomatoideae</taxon>
        <taxon>Melastomateae</taxon>
        <taxon>Melastoma</taxon>
    </lineage>
</organism>
<comment type="caution">
    <text evidence="1">The sequence shown here is derived from an EMBL/GenBank/DDBJ whole genome shotgun (WGS) entry which is preliminary data.</text>
</comment>
<keyword evidence="2" id="KW-1185">Reference proteome</keyword>
<reference evidence="2" key="1">
    <citation type="journal article" date="2023" name="Front. Plant Sci.">
        <title>Chromosomal-level genome assembly of Melastoma candidum provides insights into trichome evolution.</title>
        <authorList>
            <person name="Zhong Y."/>
            <person name="Wu W."/>
            <person name="Sun C."/>
            <person name="Zou P."/>
            <person name="Liu Y."/>
            <person name="Dai S."/>
            <person name="Zhou R."/>
        </authorList>
    </citation>
    <scope>NUCLEOTIDE SEQUENCE [LARGE SCALE GENOMIC DNA]</scope>
</reference>
<proteinExistence type="predicted"/>
<dbReference type="Proteomes" id="UP001057402">
    <property type="component" value="Chromosome 1"/>
</dbReference>
<protein>
    <submittedName>
        <fullName evidence="1">Uncharacterized protein</fullName>
    </submittedName>
</protein>
<gene>
    <name evidence="1" type="ORF">MLD38_000448</name>
</gene>